<name>A0A6J2TEB6_DROLE</name>
<evidence type="ECO:0000313" key="1">
    <source>
        <dbReference type="Proteomes" id="UP000504634"/>
    </source>
</evidence>
<proteinExistence type="predicted"/>
<gene>
    <name evidence="2" type="primary">LOC115623922</name>
</gene>
<evidence type="ECO:0000313" key="2">
    <source>
        <dbReference type="RefSeq" id="XP_030374339.1"/>
    </source>
</evidence>
<accession>A0A6J2TEB6</accession>
<dbReference type="RefSeq" id="XP_030374339.1">
    <property type="nucleotide sequence ID" value="XM_030518479.1"/>
</dbReference>
<reference evidence="2" key="1">
    <citation type="submission" date="2025-08" db="UniProtKB">
        <authorList>
            <consortium name="RefSeq"/>
        </authorList>
    </citation>
    <scope>IDENTIFICATION</scope>
    <source>
        <strain evidence="2">11010-0011.00</strain>
        <tissue evidence="2">Whole body</tissue>
    </source>
</reference>
<dbReference type="GeneID" id="115623922"/>
<dbReference type="Proteomes" id="UP000504634">
    <property type="component" value="Unplaced"/>
</dbReference>
<organism evidence="1 2">
    <name type="scientific">Drosophila lebanonensis</name>
    <name type="common">Fruit fly</name>
    <name type="synonym">Scaptodrosophila lebanonensis</name>
    <dbReference type="NCBI Taxonomy" id="7225"/>
    <lineage>
        <taxon>Eukaryota</taxon>
        <taxon>Metazoa</taxon>
        <taxon>Ecdysozoa</taxon>
        <taxon>Arthropoda</taxon>
        <taxon>Hexapoda</taxon>
        <taxon>Insecta</taxon>
        <taxon>Pterygota</taxon>
        <taxon>Neoptera</taxon>
        <taxon>Endopterygota</taxon>
        <taxon>Diptera</taxon>
        <taxon>Brachycera</taxon>
        <taxon>Muscomorpha</taxon>
        <taxon>Ephydroidea</taxon>
        <taxon>Drosophilidae</taxon>
        <taxon>Scaptodrosophila</taxon>
    </lineage>
</organism>
<protein>
    <submittedName>
        <fullName evidence="2">Uncharacterized protein LOC115623922</fullName>
    </submittedName>
</protein>
<dbReference type="AlphaFoldDB" id="A0A6J2TEB6"/>
<dbReference type="OrthoDB" id="7844112at2759"/>
<keyword evidence="1" id="KW-1185">Reference proteome</keyword>
<sequence length="269" mass="31695">MDKYLLQKYLLLSNKHECDVSEWKRLIQQIEDYVAKHKELQIEIQNYGDSYKVKRQMLSHLGGAMIGFQKKQHWLTRKRKRATQQPEKKSHTIRTLLEDIRLMERTENVPRHHVRNKGLAKTKSTNRMLQSLKREMGKLTTDEAYNKSTKLMRKYLTKIKGNELALQAINTKTLKAINDIKQLDNTIKVLKSNKLPQFKIKPAMPKAPWMSPSVEQDLKATIQMKKVKVGKKRIAIQQNELDVRPSYILKHIAELMPDMYHYLNKPKLI</sequence>